<evidence type="ECO:0000256" key="2">
    <source>
        <dbReference type="SAM" id="Phobius"/>
    </source>
</evidence>
<proteinExistence type="predicted"/>
<comment type="caution">
    <text evidence="3">The sequence shown here is derived from an EMBL/GenBank/DDBJ whole genome shotgun (WGS) entry which is preliminary data.</text>
</comment>
<evidence type="ECO:0008006" key="5">
    <source>
        <dbReference type="Google" id="ProtNLM"/>
    </source>
</evidence>
<feature type="transmembrane region" description="Helical" evidence="2">
    <location>
        <begin position="12"/>
        <end position="32"/>
    </location>
</feature>
<dbReference type="Proteomes" id="UP000468443">
    <property type="component" value="Unassembled WGS sequence"/>
</dbReference>
<evidence type="ECO:0000256" key="1">
    <source>
        <dbReference type="SAM" id="Coils"/>
    </source>
</evidence>
<sequence>MDLQENTFNYKIILAALVAVIIGILIAFYYSYAQSQNQITYLEDEKTLLVRDLTLMKTEVDRLSALNEVNEIELQDSKDRVQQLLDSVGRLNFTIGKLSEFKSQLRKLEAQYDSIKLNNNLLRYNNRLLANQYEETREMLEELRGKSNSLAQTEALLRRKNQELSRELKMKSYLNLINAEGSGFRMRSGKPIKTNKASTIEKLRGCVTIQEDPDILAPKEKVIYLQFLGPNMGIIEDNANVISVNGNIYSKRVTLIFRGEEMSVCDFITVPEGSLLEGTYTLNVFEDEKLLATTEFQLK</sequence>
<keyword evidence="2" id="KW-0812">Transmembrane</keyword>
<evidence type="ECO:0000313" key="3">
    <source>
        <dbReference type="EMBL" id="NER10206.1"/>
    </source>
</evidence>
<keyword evidence="4" id="KW-1185">Reference proteome</keyword>
<feature type="coiled-coil region" evidence="1">
    <location>
        <begin position="91"/>
        <end position="153"/>
    </location>
</feature>
<protein>
    <recommendedName>
        <fullName evidence="5">Chromosome partitioning protein ParA</fullName>
    </recommendedName>
</protein>
<name>A0A6P0UJ28_9FLAO</name>
<keyword evidence="2" id="KW-0472">Membrane</keyword>
<keyword evidence="2" id="KW-1133">Transmembrane helix</keyword>
<organism evidence="3 4">
    <name type="scientific">Muriicola jejuensis</name>
    <dbReference type="NCBI Taxonomy" id="504488"/>
    <lineage>
        <taxon>Bacteria</taxon>
        <taxon>Pseudomonadati</taxon>
        <taxon>Bacteroidota</taxon>
        <taxon>Flavobacteriia</taxon>
        <taxon>Flavobacteriales</taxon>
        <taxon>Flavobacteriaceae</taxon>
        <taxon>Muriicola</taxon>
    </lineage>
</organism>
<accession>A0A6P0UJ28</accession>
<reference evidence="3 4" key="1">
    <citation type="submission" date="2020-01" db="EMBL/GenBank/DDBJ databases">
        <title>Muriicola jejuensis KCTC 22299.</title>
        <authorList>
            <person name="Wang G."/>
        </authorList>
    </citation>
    <scope>NUCLEOTIDE SEQUENCE [LARGE SCALE GENOMIC DNA]</scope>
    <source>
        <strain evidence="3 4">KCTC 22299</strain>
    </source>
</reference>
<keyword evidence="1" id="KW-0175">Coiled coil</keyword>
<dbReference type="EMBL" id="JAABOP010000001">
    <property type="protein sequence ID" value="NER10206.1"/>
    <property type="molecule type" value="Genomic_DNA"/>
</dbReference>
<evidence type="ECO:0000313" key="4">
    <source>
        <dbReference type="Proteomes" id="UP000468443"/>
    </source>
</evidence>
<gene>
    <name evidence="3" type="ORF">GWK09_06740</name>
</gene>
<dbReference type="AlphaFoldDB" id="A0A6P0UJ28"/>